<dbReference type="STRING" id="648996.Theam_0056"/>
<keyword evidence="2" id="KW-1185">Reference proteome</keyword>
<sequence>MHSQKRLRGLILSFLHDVYPEAADETAVIEVFYEYWRDKEIRQSLEYLADKGYVEKRELPHPLKRRRKIKVFKLLPRGKDLLEGTLSDDGILLEDE</sequence>
<proteinExistence type="predicted"/>
<organism evidence="1 2">
    <name type="scientific">Thermovibrio ammonificans (strain DSM 15698 / JCM 12110 / HB-1)</name>
    <dbReference type="NCBI Taxonomy" id="648996"/>
    <lineage>
        <taxon>Bacteria</taxon>
        <taxon>Pseudomonadati</taxon>
        <taxon>Aquificota</taxon>
        <taxon>Aquificia</taxon>
        <taxon>Desulfurobacteriales</taxon>
        <taxon>Desulfurobacteriaceae</taxon>
        <taxon>Thermovibrio</taxon>
    </lineage>
</organism>
<dbReference type="RefSeq" id="WP_013536816.1">
    <property type="nucleotide sequence ID" value="NC_014926.1"/>
</dbReference>
<protein>
    <submittedName>
        <fullName evidence="1">Uncharacterized protein</fullName>
    </submittedName>
</protein>
<dbReference type="HOGENOM" id="CLU_175350_0_0_0"/>
<dbReference type="Proteomes" id="UP000006362">
    <property type="component" value="Chromosome"/>
</dbReference>
<dbReference type="EMBL" id="CP002444">
    <property type="protein sequence ID" value="ADU96030.1"/>
    <property type="molecule type" value="Genomic_DNA"/>
</dbReference>
<name>E8T325_THEA1</name>
<reference evidence="1" key="1">
    <citation type="submission" date="2011-01" db="EMBL/GenBank/DDBJ databases">
        <title>Complete sequence of chromosome of Thermovibrio ammonificans HB-1.</title>
        <authorList>
            <consortium name="US DOE Joint Genome Institute"/>
            <person name="Lucas S."/>
            <person name="Copeland A."/>
            <person name="Lapidus A."/>
            <person name="Cheng J.-F."/>
            <person name="Goodwin L."/>
            <person name="Pitluck S."/>
            <person name="Davenport K."/>
            <person name="Detter J.C."/>
            <person name="Han C."/>
            <person name="Tapia R."/>
            <person name="Land M."/>
            <person name="Hauser L."/>
            <person name="Kyrpides N."/>
            <person name="Ivanova N."/>
            <person name="Ovchinnikova G."/>
            <person name="Vetriani C."/>
            <person name="Woyke T."/>
        </authorList>
    </citation>
    <scope>NUCLEOTIDE SEQUENCE [LARGE SCALE GENOMIC DNA]</scope>
    <source>
        <strain evidence="1">HB-1</strain>
    </source>
</reference>
<evidence type="ECO:0000313" key="2">
    <source>
        <dbReference type="Proteomes" id="UP000006362"/>
    </source>
</evidence>
<dbReference type="KEGG" id="tam:Theam_0056"/>
<dbReference type="OrthoDB" id="72710at2"/>
<accession>E8T325</accession>
<dbReference type="AlphaFoldDB" id="E8T325"/>
<gene>
    <name evidence="1" type="ordered locus">Theam_0056</name>
</gene>
<evidence type="ECO:0000313" key="1">
    <source>
        <dbReference type="EMBL" id="ADU96030.1"/>
    </source>
</evidence>
<dbReference type="eggNOG" id="ENOG502ZH6I">
    <property type="taxonomic scope" value="Bacteria"/>
</dbReference>